<evidence type="ECO:0000256" key="2">
    <source>
        <dbReference type="ARBA" id="ARBA00023015"/>
    </source>
</evidence>
<sequence>MNAKMQYKLTASDLEVLLAVYRGGTLAAAAERIGVDSSTIFRCVQKMERGIGQSLFSRSRSGYRPTELGLQLAEKAEAIEVELESARSAAQMAPEDIAGSVHITTTDTILHGLLAPQLSLLNRTHPLLQFELETANRLANLSRRDSDIALRATRTPPEHLIGKHLGPIRVALFASQISGLAAGDRIDNKICWIAPDEALPDHPSVHWRKRYYPKANVAYRVDSILTVTEFIRLGFGIGIIPLFLAEDYPDLVQLTDVLDECQTELWLLAHPESRHLRRVSAVFGHLSQIIRLE</sequence>
<dbReference type="Proteomes" id="UP000565262">
    <property type="component" value="Unassembled WGS sequence"/>
</dbReference>
<evidence type="ECO:0000313" key="6">
    <source>
        <dbReference type="EMBL" id="MBB1485782.1"/>
    </source>
</evidence>
<dbReference type="Gene3D" id="3.40.190.290">
    <property type="match status" value="1"/>
</dbReference>
<dbReference type="GO" id="GO:0003677">
    <property type="term" value="F:DNA binding"/>
    <property type="evidence" value="ECO:0007669"/>
    <property type="project" value="UniProtKB-KW"/>
</dbReference>
<dbReference type="Pfam" id="PF00126">
    <property type="entry name" value="HTH_1"/>
    <property type="match status" value="1"/>
</dbReference>
<keyword evidence="3" id="KW-0238">DNA-binding</keyword>
<organism evidence="6 7">
    <name type="scientific">Oceanospirillum sediminis</name>
    <dbReference type="NCBI Taxonomy" id="2760088"/>
    <lineage>
        <taxon>Bacteria</taxon>
        <taxon>Pseudomonadati</taxon>
        <taxon>Pseudomonadota</taxon>
        <taxon>Gammaproteobacteria</taxon>
        <taxon>Oceanospirillales</taxon>
        <taxon>Oceanospirillaceae</taxon>
        <taxon>Oceanospirillum</taxon>
    </lineage>
</organism>
<dbReference type="InterPro" id="IPR050176">
    <property type="entry name" value="LTTR"/>
</dbReference>
<comment type="caution">
    <text evidence="6">The sequence shown here is derived from an EMBL/GenBank/DDBJ whole genome shotgun (WGS) entry which is preliminary data.</text>
</comment>
<dbReference type="InterPro" id="IPR005119">
    <property type="entry name" value="LysR_subst-bd"/>
</dbReference>
<dbReference type="InterPro" id="IPR000847">
    <property type="entry name" value="LysR_HTH_N"/>
</dbReference>
<evidence type="ECO:0000259" key="5">
    <source>
        <dbReference type="PROSITE" id="PS50931"/>
    </source>
</evidence>
<evidence type="ECO:0000313" key="7">
    <source>
        <dbReference type="Proteomes" id="UP000565262"/>
    </source>
</evidence>
<dbReference type="GO" id="GO:0003700">
    <property type="term" value="F:DNA-binding transcription factor activity"/>
    <property type="evidence" value="ECO:0007669"/>
    <property type="project" value="InterPro"/>
</dbReference>
<proteinExistence type="inferred from homology"/>
<keyword evidence="2" id="KW-0805">Transcription regulation</keyword>
<dbReference type="EMBL" id="JACJFM010000003">
    <property type="protein sequence ID" value="MBB1485782.1"/>
    <property type="molecule type" value="Genomic_DNA"/>
</dbReference>
<evidence type="ECO:0000256" key="1">
    <source>
        <dbReference type="ARBA" id="ARBA00009437"/>
    </source>
</evidence>
<dbReference type="PANTHER" id="PTHR30579">
    <property type="entry name" value="TRANSCRIPTIONAL REGULATOR"/>
    <property type="match status" value="1"/>
</dbReference>
<comment type="similarity">
    <text evidence="1">Belongs to the LysR transcriptional regulatory family.</text>
</comment>
<reference evidence="6 7" key="1">
    <citation type="submission" date="2020-08" db="EMBL/GenBank/DDBJ databases">
        <title>Oceanospirillum sp. nov. isolated from marine sediment.</title>
        <authorList>
            <person name="Ji X."/>
        </authorList>
    </citation>
    <scope>NUCLEOTIDE SEQUENCE [LARGE SCALE GENOMIC DNA]</scope>
    <source>
        <strain evidence="6 7">D5</strain>
    </source>
</reference>
<keyword evidence="7" id="KW-1185">Reference proteome</keyword>
<dbReference type="AlphaFoldDB" id="A0A839IMN9"/>
<dbReference type="InterPro" id="IPR036388">
    <property type="entry name" value="WH-like_DNA-bd_sf"/>
</dbReference>
<protein>
    <submittedName>
        <fullName evidence="6">LysR family transcriptional regulator</fullName>
    </submittedName>
</protein>
<name>A0A839IMN9_9GAMM</name>
<dbReference type="PROSITE" id="PS50931">
    <property type="entry name" value="HTH_LYSR"/>
    <property type="match status" value="1"/>
</dbReference>
<dbReference type="Gene3D" id="1.10.10.10">
    <property type="entry name" value="Winged helix-like DNA-binding domain superfamily/Winged helix DNA-binding domain"/>
    <property type="match status" value="1"/>
</dbReference>
<dbReference type="Pfam" id="PF03466">
    <property type="entry name" value="LysR_substrate"/>
    <property type="match status" value="1"/>
</dbReference>
<dbReference type="SUPFAM" id="SSF46785">
    <property type="entry name" value="Winged helix' DNA-binding domain"/>
    <property type="match status" value="1"/>
</dbReference>
<keyword evidence="4" id="KW-0804">Transcription</keyword>
<dbReference type="InterPro" id="IPR036390">
    <property type="entry name" value="WH_DNA-bd_sf"/>
</dbReference>
<gene>
    <name evidence="6" type="ORF">H4O21_04045</name>
</gene>
<feature type="domain" description="HTH lysR-type" evidence="5">
    <location>
        <begin position="9"/>
        <end position="66"/>
    </location>
</feature>
<dbReference type="SUPFAM" id="SSF53850">
    <property type="entry name" value="Periplasmic binding protein-like II"/>
    <property type="match status" value="1"/>
</dbReference>
<evidence type="ECO:0000256" key="3">
    <source>
        <dbReference type="ARBA" id="ARBA00023125"/>
    </source>
</evidence>
<accession>A0A839IMN9</accession>
<dbReference type="PANTHER" id="PTHR30579:SF3">
    <property type="entry name" value="TRANSCRIPTIONAL REGULATORY PROTEIN"/>
    <property type="match status" value="1"/>
</dbReference>
<evidence type="ECO:0000256" key="4">
    <source>
        <dbReference type="ARBA" id="ARBA00023163"/>
    </source>
</evidence>